<feature type="transmembrane region" description="Helical" evidence="6">
    <location>
        <begin position="245"/>
        <end position="264"/>
    </location>
</feature>
<feature type="transmembrane region" description="Helical" evidence="6">
    <location>
        <begin position="43"/>
        <end position="63"/>
    </location>
</feature>
<evidence type="ECO:0000256" key="2">
    <source>
        <dbReference type="ARBA" id="ARBA00022448"/>
    </source>
</evidence>
<feature type="transmembrane region" description="Helical" evidence="6">
    <location>
        <begin position="365"/>
        <end position="384"/>
    </location>
</feature>
<proteinExistence type="predicted"/>
<accession>F0SVW3</accession>
<dbReference type="AlphaFoldDB" id="F0SVW3"/>
<dbReference type="KEGG" id="sgy:Sgly_1364"/>
<feature type="transmembrane region" description="Helical" evidence="6">
    <location>
        <begin position="210"/>
        <end position="233"/>
    </location>
</feature>
<dbReference type="EMBL" id="CP002547">
    <property type="protein sequence ID" value="ADY55669.1"/>
    <property type="molecule type" value="Genomic_DNA"/>
</dbReference>
<dbReference type="PANTHER" id="PTHR23523">
    <property type="match status" value="1"/>
</dbReference>
<dbReference type="eggNOG" id="COG2807">
    <property type="taxonomic scope" value="Bacteria"/>
</dbReference>
<reference evidence="8 9" key="1">
    <citation type="journal article" date="2011" name="Stand. Genomic Sci.">
        <title>Complete genome sequence of Syntrophobotulus glycolicus type strain (FlGlyR).</title>
        <authorList>
            <person name="Han C."/>
            <person name="Mwirichia R."/>
            <person name="Chertkov O."/>
            <person name="Held B."/>
            <person name="Lapidus A."/>
            <person name="Nolan M."/>
            <person name="Lucas S."/>
            <person name="Hammon N."/>
            <person name="Deshpande S."/>
            <person name="Cheng J.F."/>
            <person name="Tapia R."/>
            <person name="Goodwin L."/>
            <person name="Pitluck S."/>
            <person name="Huntemann M."/>
            <person name="Liolios K."/>
            <person name="Ivanova N."/>
            <person name="Pagani I."/>
            <person name="Mavromatis K."/>
            <person name="Ovchinikova G."/>
            <person name="Pati A."/>
            <person name="Chen A."/>
            <person name="Palaniappan K."/>
            <person name="Land M."/>
            <person name="Hauser L."/>
            <person name="Brambilla E.M."/>
            <person name="Rohde M."/>
            <person name="Spring S."/>
            <person name="Sikorski J."/>
            <person name="Goker M."/>
            <person name="Woyke T."/>
            <person name="Bristow J."/>
            <person name="Eisen J.A."/>
            <person name="Markowitz V."/>
            <person name="Hugenholtz P."/>
            <person name="Kyrpides N.C."/>
            <person name="Klenk H.P."/>
            <person name="Detter J.C."/>
        </authorList>
    </citation>
    <scope>NUCLEOTIDE SEQUENCE [LARGE SCALE GENOMIC DNA]</scope>
    <source>
        <strain evidence="9">DSM 8271 / FlGlyR</strain>
    </source>
</reference>
<evidence type="ECO:0000256" key="5">
    <source>
        <dbReference type="ARBA" id="ARBA00023136"/>
    </source>
</evidence>
<dbReference type="Proteomes" id="UP000007488">
    <property type="component" value="Chromosome"/>
</dbReference>
<dbReference type="GO" id="GO:0022857">
    <property type="term" value="F:transmembrane transporter activity"/>
    <property type="evidence" value="ECO:0007669"/>
    <property type="project" value="InterPro"/>
</dbReference>
<dbReference type="InterPro" id="IPR052524">
    <property type="entry name" value="MFS_Cyanate_Porter"/>
</dbReference>
<organism evidence="8 9">
    <name type="scientific">Syntrophobotulus glycolicus (strain DSM 8271 / FlGlyR)</name>
    <dbReference type="NCBI Taxonomy" id="645991"/>
    <lineage>
        <taxon>Bacteria</taxon>
        <taxon>Bacillati</taxon>
        <taxon>Bacillota</taxon>
        <taxon>Clostridia</taxon>
        <taxon>Eubacteriales</taxon>
        <taxon>Desulfitobacteriaceae</taxon>
        <taxon>Syntrophobotulus</taxon>
    </lineage>
</organism>
<evidence type="ECO:0000256" key="1">
    <source>
        <dbReference type="ARBA" id="ARBA00004651"/>
    </source>
</evidence>
<feature type="transmembrane region" description="Helical" evidence="6">
    <location>
        <begin position="128"/>
        <end position="149"/>
    </location>
</feature>
<dbReference type="CDD" id="cd17339">
    <property type="entry name" value="MFS_NIMT_CynX_like"/>
    <property type="match status" value="1"/>
</dbReference>
<dbReference type="GO" id="GO:0005886">
    <property type="term" value="C:plasma membrane"/>
    <property type="evidence" value="ECO:0007669"/>
    <property type="project" value="UniProtKB-SubCell"/>
</dbReference>
<evidence type="ECO:0000259" key="7">
    <source>
        <dbReference type="PROSITE" id="PS50850"/>
    </source>
</evidence>
<evidence type="ECO:0000256" key="6">
    <source>
        <dbReference type="SAM" id="Phobius"/>
    </source>
</evidence>
<dbReference type="InterPro" id="IPR020846">
    <property type="entry name" value="MFS_dom"/>
</dbReference>
<dbReference type="Pfam" id="PF07690">
    <property type="entry name" value="MFS_1"/>
    <property type="match status" value="1"/>
</dbReference>
<dbReference type="STRING" id="645991.Sgly_1364"/>
<evidence type="ECO:0000313" key="9">
    <source>
        <dbReference type="Proteomes" id="UP000007488"/>
    </source>
</evidence>
<name>F0SVW3_SYNGF</name>
<dbReference type="HOGENOM" id="CLU_038046_1_0_9"/>
<feature type="transmembrane region" description="Helical" evidence="6">
    <location>
        <begin position="301"/>
        <end position="323"/>
    </location>
</feature>
<keyword evidence="2" id="KW-0813">Transport</keyword>
<sequence>MLKHKNRLLVLGIIFIACNLRTSLTSVGPLINDIRTDLGISNSLAGFLTTLPLLIFAGLSPLSSKIGNKIGEERTIFFGFIVLIIGILLRSFGGITALFAGTVLIGAGIVTGNVLIPSMIKRKFPQKIGLLTSIFSTAMSLMAGIASGVSVPLAMKLGLGWRNSLLIWGLLVVIAIFFWIPQLKNGEKPDPAIKAATDGSDAKSVWRSPLAWKIALFMGLQSLLFYSLIAWLPDILSSRGLSMETGGWLLSVFQIVAIPTSFIAPIVADRREDQRGIAVASGLVYFAGMLGFLLSENMASLTGSVILMAIGGGACVSLAFTFIGLRSASNKQAAELSGMAQSVGYLLAAAGPLFIGVLSDYSKEWTSSIVFLLVVILLLLYFGFCSGQNKHINEEKTASS</sequence>
<dbReference type="RefSeq" id="WP_013624539.1">
    <property type="nucleotide sequence ID" value="NC_015172.1"/>
</dbReference>
<gene>
    <name evidence="8" type="ordered locus">Sgly_1364</name>
</gene>
<dbReference type="PROSITE" id="PS50850">
    <property type="entry name" value="MFS"/>
    <property type="match status" value="1"/>
</dbReference>
<feature type="transmembrane region" description="Helical" evidence="6">
    <location>
        <begin position="276"/>
        <end position="295"/>
    </location>
</feature>
<dbReference type="InterPro" id="IPR036259">
    <property type="entry name" value="MFS_trans_sf"/>
</dbReference>
<dbReference type="Gene3D" id="1.20.1250.20">
    <property type="entry name" value="MFS general substrate transporter like domains"/>
    <property type="match status" value="1"/>
</dbReference>
<reference evidence="9" key="2">
    <citation type="submission" date="2011-02" db="EMBL/GenBank/DDBJ databases">
        <title>The complete genome of Syntrophobotulus glycolicus DSM 8271.</title>
        <authorList>
            <person name="Lucas S."/>
            <person name="Copeland A."/>
            <person name="Lapidus A."/>
            <person name="Bruce D."/>
            <person name="Goodwin L."/>
            <person name="Pitluck S."/>
            <person name="Kyrpides N."/>
            <person name="Mavromatis K."/>
            <person name="Pagani I."/>
            <person name="Ivanova N."/>
            <person name="Mikhailova N."/>
            <person name="Chertkov O."/>
            <person name="Held B."/>
            <person name="Detter J.C."/>
            <person name="Tapia R."/>
            <person name="Han C."/>
            <person name="Land M."/>
            <person name="Hauser L."/>
            <person name="Markowitz V."/>
            <person name="Cheng J.-F."/>
            <person name="Hugenholtz P."/>
            <person name="Woyke T."/>
            <person name="Wu D."/>
            <person name="Spring S."/>
            <person name="Schroeder M."/>
            <person name="Brambilla E."/>
            <person name="Klenk H.-P."/>
            <person name="Eisen J.A."/>
        </authorList>
    </citation>
    <scope>NUCLEOTIDE SEQUENCE [LARGE SCALE GENOMIC DNA]</scope>
    <source>
        <strain evidence="9">DSM 8271 / FlGlyR</strain>
    </source>
</reference>
<feature type="transmembrane region" description="Helical" evidence="6">
    <location>
        <begin position="98"/>
        <end position="116"/>
    </location>
</feature>
<keyword evidence="5 6" id="KW-0472">Membrane</keyword>
<keyword evidence="9" id="KW-1185">Reference proteome</keyword>
<evidence type="ECO:0000256" key="3">
    <source>
        <dbReference type="ARBA" id="ARBA00022692"/>
    </source>
</evidence>
<dbReference type="InterPro" id="IPR011701">
    <property type="entry name" value="MFS"/>
</dbReference>
<feature type="transmembrane region" description="Helical" evidence="6">
    <location>
        <begin position="161"/>
        <end position="180"/>
    </location>
</feature>
<protein>
    <submittedName>
        <fullName evidence="8">Major facilitator superfamily MFS_1</fullName>
    </submittedName>
</protein>
<feature type="domain" description="Major facilitator superfamily (MFS) profile" evidence="7">
    <location>
        <begin position="7"/>
        <end position="390"/>
    </location>
</feature>
<feature type="transmembrane region" description="Helical" evidence="6">
    <location>
        <begin position="75"/>
        <end position="92"/>
    </location>
</feature>
<keyword evidence="3 6" id="KW-0812">Transmembrane</keyword>
<dbReference type="SUPFAM" id="SSF103473">
    <property type="entry name" value="MFS general substrate transporter"/>
    <property type="match status" value="1"/>
</dbReference>
<dbReference type="PANTHER" id="PTHR23523:SF2">
    <property type="entry name" value="2-NITROIMIDAZOLE TRANSPORTER"/>
    <property type="match status" value="1"/>
</dbReference>
<keyword evidence="4 6" id="KW-1133">Transmembrane helix</keyword>
<feature type="transmembrane region" description="Helical" evidence="6">
    <location>
        <begin position="343"/>
        <end position="359"/>
    </location>
</feature>
<comment type="subcellular location">
    <subcellularLocation>
        <location evidence="1">Cell membrane</location>
        <topology evidence="1">Multi-pass membrane protein</topology>
    </subcellularLocation>
</comment>
<evidence type="ECO:0000313" key="8">
    <source>
        <dbReference type="EMBL" id="ADY55669.1"/>
    </source>
</evidence>
<evidence type="ECO:0000256" key="4">
    <source>
        <dbReference type="ARBA" id="ARBA00022989"/>
    </source>
</evidence>
<dbReference type="OrthoDB" id="9797740at2"/>
<dbReference type="PROSITE" id="PS51257">
    <property type="entry name" value="PROKAR_LIPOPROTEIN"/>
    <property type="match status" value="1"/>
</dbReference>